<dbReference type="AlphaFoldDB" id="A0ABD2A4Y0"/>
<name>A0ABD2A4Y0_VESSQ</name>
<dbReference type="Proteomes" id="UP001607302">
    <property type="component" value="Unassembled WGS sequence"/>
</dbReference>
<comment type="caution">
    <text evidence="1">The sequence shown here is derived from an EMBL/GenBank/DDBJ whole genome shotgun (WGS) entry which is preliminary data.</text>
</comment>
<evidence type="ECO:0000313" key="1">
    <source>
        <dbReference type="EMBL" id="KAL2715417.1"/>
    </source>
</evidence>
<keyword evidence="2" id="KW-1185">Reference proteome</keyword>
<protein>
    <submittedName>
        <fullName evidence="1">Uncharacterized protein</fullName>
    </submittedName>
</protein>
<sequence>MISQWSRSQAATMALCNTGLYYRPRRSSTLHSCFKEIKQKEIKKSGPKTTDPGEKLINDVQNLIRTAVAYCPGASCTSYLDSQLLTAMKSAIVAPFAGDNCPLWRSKGIAAWTMDRKFLAFVQQTVVSIVRPRKILERRALTMAQRLSMD</sequence>
<accession>A0ABD2A4Y0</accession>
<gene>
    <name evidence="1" type="ORF">V1478_015115</name>
</gene>
<evidence type="ECO:0000313" key="2">
    <source>
        <dbReference type="Proteomes" id="UP001607302"/>
    </source>
</evidence>
<organism evidence="1 2">
    <name type="scientific">Vespula squamosa</name>
    <name type="common">Southern yellow jacket</name>
    <name type="synonym">Wasp</name>
    <dbReference type="NCBI Taxonomy" id="30214"/>
    <lineage>
        <taxon>Eukaryota</taxon>
        <taxon>Metazoa</taxon>
        <taxon>Ecdysozoa</taxon>
        <taxon>Arthropoda</taxon>
        <taxon>Hexapoda</taxon>
        <taxon>Insecta</taxon>
        <taxon>Pterygota</taxon>
        <taxon>Neoptera</taxon>
        <taxon>Endopterygota</taxon>
        <taxon>Hymenoptera</taxon>
        <taxon>Apocrita</taxon>
        <taxon>Aculeata</taxon>
        <taxon>Vespoidea</taxon>
        <taxon>Vespidae</taxon>
        <taxon>Vespinae</taxon>
        <taxon>Vespula</taxon>
    </lineage>
</organism>
<reference evidence="1 2" key="1">
    <citation type="journal article" date="2024" name="Ann. Entomol. Soc. Am.">
        <title>Genomic analyses of the southern and eastern yellowjacket wasps (Hymenoptera: Vespidae) reveal evolutionary signatures of social life.</title>
        <authorList>
            <person name="Catto M.A."/>
            <person name="Caine P.B."/>
            <person name="Orr S.E."/>
            <person name="Hunt B.G."/>
            <person name="Goodisman M.A.D."/>
        </authorList>
    </citation>
    <scope>NUCLEOTIDE SEQUENCE [LARGE SCALE GENOMIC DNA]</scope>
    <source>
        <strain evidence="1">233</strain>
        <tissue evidence="1">Head and thorax</tissue>
    </source>
</reference>
<proteinExistence type="predicted"/>
<dbReference type="EMBL" id="JAUDFV010000155">
    <property type="protein sequence ID" value="KAL2715417.1"/>
    <property type="molecule type" value="Genomic_DNA"/>
</dbReference>